<reference evidence="3" key="1">
    <citation type="submission" date="2023-10" db="EMBL/GenBank/DDBJ databases">
        <authorList>
            <person name="Chen Y."/>
            <person name="Shah S."/>
            <person name="Dougan E. K."/>
            <person name="Thang M."/>
            <person name="Chan C."/>
        </authorList>
    </citation>
    <scope>NUCLEOTIDE SEQUENCE [LARGE SCALE GENOMIC DNA]</scope>
</reference>
<sequence>SVAAGRLARRAARRPVVGPEMAAPPPMDPASPECVRMIALERENQALRDQVRDLQHLLQVKDQESALKYSLLQAKERENAQARARLQLIEAAARHAAEAEAARLRLRDQGVLSRDDLLR</sequence>
<dbReference type="Proteomes" id="UP001189429">
    <property type="component" value="Unassembled WGS sequence"/>
</dbReference>
<feature type="region of interest" description="Disordered" evidence="2">
    <location>
        <begin position="1"/>
        <end position="30"/>
    </location>
</feature>
<evidence type="ECO:0000256" key="2">
    <source>
        <dbReference type="SAM" id="MobiDB-lite"/>
    </source>
</evidence>
<evidence type="ECO:0000256" key="1">
    <source>
        <dbReference type="SAM" id="Coils"/>
    </source>
</evidence>
<name>A0ABN9R787_9DINO</name>
<feature type="coiled-coil region" evidence="1">
    <location>
        <begin position="37"/>
        <end position="109"/>
    </location>
</feature>
<accession>A0ABN9R787</accession>
<comment type="caution">
    <text evidence="3">The sequence shown here is derived from an EMBL/GenBank/DDBJ whole genome shotgun (WGS) entry which is preliminary data.</text>
</comment>
<keyword evidence="4" id="KW-1185">Reference proteome</keyword>
<protein>
    <submittedName>
        <fullName evidence="3">Uncharacterized protein</fullName>
    </submittedName>
</protein>
<evidence type="ECO:0000313" key="4">
    <source>
        <dbReference type="Proteomes" id="UP001189429"/>
    </source>
</evidence>
<gene>
    <name evidence="3" type="ORF">PCOR1329_LOCUS18219</name>
</gene>
<dbReference type="EMBL" id="CAUYUJ010005712">
    <property type="protein sequence ID" value="CAK0814692.1"/>
    <property type="molecule type" value="Genomic_DNA"/>
</dbReference>
<feature type="non-terminal residue" evidence="3">
    <location>
        <position position="1"/>
    </location>
</feature>
<evidence type="ECO:0000313" key="3">
    <source>
        <dbReference type="EMBL" id="CAK0814692.1"/>
    </source>
</evidence>
<proteinExistence type="predicted"/>
<organism evidence="3 4">
    <name type="scientific">Prorocentrum cordatum</name>
    <dbReference type="NCBI Taxonomy" id="2364126"/>
    <lineage>
        <taxon>Eukaryota</taxon>
        <taxon>Sar</taxon>
        <taxon>Alveolata</taxon>
        <taxon>Dinophyceae</taxon>
        <taxon>Prorocentrales</taxon>
        <taxon>Prorocentraceae</taxon>
        <taxon>Prorocentrum</taxon>
    </lineage>
</organism>
<keyword evidence="1" id="KW-0175">Coiled coil</keyword>
<feature type="non-terminal residue" evidence="3">
    <location>
        <position position="119"/>
    </location>
</feature>